<sequence length="222" mass="24570">MQKNYVVLVSSGTQQNSMSARKAVSVLYGDTLNALGITTCSHLNGDETLLADRFDGLLLSGGGDLSADLFGQQKHIKSSPTDQRRDTEEFALIQAFCAKKKPILGICRGIQVLNVFFGGDLVQDVPNHNNSSHKIKLMPDTFLNKLYGNEITVNSYHHQAIGRLAYGFSALAYSKDGVIEAIMHNKLPILAVQWHPERMIDGICMDTQTDQTEIFNWLCNSH</sequence>
<dbReference type="GO" id="GO:0006598">
    <property type="term" value="P:polyamine catabolic process"/>
    <property type="evidence" value="ECO:0007669"/>
    <property type="project" value="TreeGrafter"/>
</dbReference>
<dbReference type="CDD" id="cd01745">
    <property type="entry name" value="GATase1_2"/>
    <property type="match status" value="1"/>
</dbReference>
<gene>
    <name evidence="1" type="ORF">H9746_01045</name>
</gene>
<dbReference type="PANTHER" id="PTHR43235:SF1">
    <property type="entry name" value="GLUTAMINE AMIDOTRANSFERASE PB2B2.05-RELATED"/>
    <property type="match status" value="1"/>
</dbReference>
<dbReference type="GO" id="GO:0033969">
    <property type="term" value="F:gamma-glutamyl-gamma-aminobutyrate hydrolase activity"/>
    <property type="evidence" value="ECO:0007669"/>
    <property type="project" value="TreeGrafter"/>
</dbReference>
<dbReference type="Pfam" id="PF07722">
    <property type="entry name" value="Peptidase_C26"/>
    <property type="match status" value="1"/>
</dbReference>
<dbReference type="SUPFAM" id="SSF52317">
    <property type="entry name" value="Class I glutamine amidotransferase-like"/>
    <property type="match status" value="1"/>
</dbReference>
<dbReference type="Proteomes" id="UP000886808">
    <property type="component" value="Unassembled WGS sequence"/>
</dbReference>
<name>A0A9D1PG90_9FIRM</name>
<keyword evidence="1" id="KW-0378">Hydrolase</keyword>
<dbReference type="PANTHER" id="PTHR43235">
    <property type="entry name" value="GLUTAMINE AMIDOTRANSFERASE PB2B2.05-RELATED"/>
    <property type="match status" value="1"/>
</dbReference>
<dbReference type="InterPro" id="IPR029062">
    <property type="entry name" value="Class_I_gatase-like"/>
</dbReference>
<proteinExistence type="predicted"/>
<evidence type="ECO:0000313" key="2">
    <source>
        <dbReference type="Proteomes" id="UP000886808"/>
    </source>
</evidence>
<evidence type="ECO:0000313" key="1">
    <source>
        <dbReference type="EMBL" id="HIV61427.1"/>
    </source>
</evidence>
<dbReference type="GO" id="GO:0005829">
    <property type="term" value="C:cytosol"/>
    <property type="evidence" value="ECO:0007669"/>
    <property type="project" value="TreeGrafter"/>
</dbReference>
<dbReference type="InterPro" id="IPR044668">
    <property type="entry name" value="PuuD-like"/>
</dbReference>
<comment type="caution">
    <text evidence="1">The sequence shown here is derived from an EMBL/GenBank/DDBJ whole genome shotgun (WGS) entry which is preliminary data.</text>
</comment>
<organism evidence="1 2">
    <name type="scientific">Candidatus Butyricicoccus avistercoris</name>
    <dbReference type="NCBI Taxonomy" id="2838518"/>
    <lineage>
        <taxon>Bacteria</taxon>
        <taxon>Bacillati</taxon>
        <taxon>Bacillota</taxon>
        <taxon>Clostridia</taxon>
        <taxon>Eubacteriales</taxon>
        <taxon>Butyricicoccaceae</taxon>
        <taxon>Butyricicoccus</taxon>
    </lineage>
</organism>
<dbReference type="PROSITE" id="PS51273">
    <property type="entry name" value="GATASE_TYPE_1"/>
    <property type="match status" value="1"/>
</dbReference>
<accession>A0A9D1PG90</accession>
<dbReference type="EMBL" id="DXIE01000008">
    <property type="protein sequence ID" value="HIV61427.1"/>
    <property type="molecule type" value="Genomic_DNA"/>
</dbReference>
<reference evidence="1" key="2">
    <citation type="submission" date="2021-04" db="EMBL/GenBank/DDBJ databases">
        <authorList>
            <person name="Gilroy R."/>
        </authorList>
    </citation>
    <scope>NUCLEOTIDE SEQUENCE</scope>
    <source>
        <strain evidence="1">CHK193-4272</strain>
    </source>
</reference>
<reference evidence="1" key="1">
    <citation type="journal article" date="2021" name="PeerJ">
        <title>Extensive microbial diversity within the chicken gut microbiome revealed by metagenomics and culture.</title>
        <authorList>
            <person name="Gilroy R."/>
            <person name="Ravi A."/>
            <person name="Getino M."/>
            <person name="Pursley I."/>
            <person name="Horton D.L."/>
            <person name="Alikhan N.F."/>
            <person name="Baker D."/>
            <person name="Gharbi K."/>
            <person name="Hall N."/>
            <person name="Watson M."/>
            <person name="Adriaenssens E.M."/>
            <person name="Foster-Nyarko E."/>
            <person name="Jarju S."/>
            <person name="Secka A."/>
            <person name="Antonio M."/>
            <person name="Oren A."/>
            <person name="Chaudhuri R.R."/>
            <person name="La Ragione R."/>
            <person name="Hildebrand F."/>
            <person name="Pallen M.J."/>
        </authorList>
    </citation>
    <scope>NUCLEOTIDE SEQUENCE</scope>
    <source>
        <strain evidence="1">CHK193-4272</strain>
    </source>
</reference>
<dbReference type="Gene3D" id="3.40.50.880">
    <property type="match status" value="1"/>
</dbReference>
<dbReference type="InterPro" id="IPR011697">
    <property type="entry name" value="Peptidase_C26"/>
</dbReference>
<protein>
    <submittedName>
        <fullName evidence="1">Gamma-glutamyl-gamma-aminobutyrate hydrolase family protein</fullName>
    </submittedName>
</protein>
<dbReference type="AlphaFoldDB" id="A0A9D1PG90"/>